<sequence>MSNSQHKIKRSHSFPSLSRLKLEDQSKGNSIDVQALPVDGSRLAPEIPLNEKNKQSNRNRRQRPKTYAVSRRHEHQLIHKDYFDIEPTVSQQTVSFFSSDSSSEWSQSDPANPIEDRNSREISWMPSQMKTLDLPNDTPAEGPSNSPLGINSPIPI</sequence>
<dbReference type="OrthoDB" id="10541999at2759"/>
<feature type="compositionally biased region" description="Basic residues" evidence="1">
    <location>
        <begin position="55"/>
        <end position="73"/>
    </location>
</feature>
<gene>
    <name evidence="2" type="ORF">HYALB_00004809</name>
</gene>
<dbReference type="Proteomes" id="UP000701801">
    <property type="component" value="Unassembled WGS sequence"/>
</dbReference>
<name>A0A9N9LLW1_9HELO</name>
<evidence type="ECO:0000313" key="3">
    <source>
        <dbReference type="Proteomes" id="UP000701801"/>
    </source>
</evidence>
<reference evidence="2" key="1">
    <citation type="submission" date="2021-07" db="EMBL/GenBank/DDBJ databases">
        <authorList>
            <person name="Durling M."/>
        </authorList>
    </citation>
    <scope>NUCLEOTIDE SEQUENCE</scope>
</reference>
<dbReference type="AlphaFoldDB" id="A0A9N9LLW1"/>
<feature type="compositionally biased region" description="Basic residues" evidence="1">
    <location>
        <begin position="1"/>
        <end position="12"/>
    </location>
</feature>
<protein>
    <submittedName>
        <fullName evidence="2">Uncharacterized protein</fullName>
    </submittedName>
</protein>
<comment type="caution">
    <text evidence="2">The sequence shown here is derived from an EMBL/GenBank/DDBJ whole genome shotgun (WGS) entry which is preliminary data.</text>
</comment>
<evidence type="ECO:0000313" key="2">
    <source>
        <dbReference type="EMBL" id="CAG8975490.1"/>
    </source>
</evidence>
<feature type="region of interest" description="Disordered" evidence="1">
    <location>
        <begin position="94"/>
        <end position="156"/>
    </location>
</feature>
<accession>A0A9N9LLW1</accession>
<proteinExistence type="predicted"/>
<feature type="compositionally biased region" description="Low complexity" evidence="1">
    <location>
        <begin position="94"/>
        <end position="109"/>
    </location>
</feature>
<dbReference type="EMBL" id="CAJVRM010000139">
    <property type="protein sequence ID" value="CAG8975490.1"/>
    <property type="molecule type" value="Genomic_DNA"/>
</dbReference>
<evidence type="ECO:0000256" key="1">
    <source>
        <dbReference type="SAM" id="MobiDB-lite"/>
    </source>
</evidence>
<feature type="region of interest" description="Disordered" evidence="1">
    <location>
        <begin position="1"/>
        <end position="73"/>
    </location>
</feature>
<keyword evidence="3" id="KW-1185">Reference proteome</keyword>
<organism evidence="2 3">
    <name type="scientific">Hymenoscyphus albidus</name>
    <dbReference type="NCBI Taxonomy" id="595503"/>
    <lineage>
        <taxon>Eukaryota</taxon>
        <taxon>Fungi</taxon>
        <taxon>Dikarya</taxon>
        <taxon>Ascomycota</taxon>
        <taxon>Pezizomycotina</taxon>
        <taxon>Leotiomycetes</taxon>
        <taxon>Helotiales</taxon>
        <taxon>Helotiaceae</taxon>
        <taxon>Hymenoscyphus</taxon>
    </lineage>
</organism>